<evidence type="ECO:0000256" key="2">
    <source>
        <dbReference type="ARBA" id="ARBA00011738"/>
    </source>
</evidence>
<feature type="binding site" evidence="10">
    <location>
        <begin position="221"/>
        <end position="222"/>
    </location>
    <ligand>
        <name>substrate</name>
    </ligand>
</feature>
<evidence type="ECO:0000256" key="3">
    <source>
        <dbReference type="ARBA" id="ARBA00022723"/>
    </source>
</evidence>
<keyword evidence="7 10" id="KW-0546">Nucleotide metabolism</keyword>
<comment type="subunit">
    <text evidence="2 10">Homodimer.</text>
</comment>
<evidence type="ECO:0000256" key="5">
    <source>
        <dbReference type="ARBA" id="ARBA00022801"/>
    </source>
</evidence>
<keyword evidence="3 10" id="KW-0479">Metal-binding</keyword>
<evidence type="ECO:0000313" key="12">
    <source>
        <dbReference type="EMBL" id="SFH53049.1"/>
    </source>
</evidence>
<dbReference type="PANTHER" id="PTHR11067:SF9">
    <property type="entry name" value="INOSINE TRIPHOSPHATE PYROPHOSPHATASE"/>
    <property type="match status" value="1"/>
</dbReference>
<dbReference type="FunFam" id="3.90.950.10:FF:000001">
    <property type="entry name" value="dITP/XTP pyrophosphatase"/>
    <property type="match status" value="1"/>
</dbReference>
<keyword evidence="6 10" id="KW-0460">Magnesium</keyword>
<dbReference type="GO" id="GO:0009146">
    <property type="term" value="P:purine nucleoside triphosphate catabolic process"/>
    <property type="evidence" value="ECO:0007669"/>
    <property type="project" value="UniProtKB-UniRule"/>
</dbReference>
<feature type="binding site" evidence="10">
    <location>
        <position position="109"/>
    </location>
    <ligand>
        <name>Mg(2+)</name>
        <dbReference type="ChEBI" id="CHEBI:18420"/>
    </ligand>
</feature>
<keyword evidence="5 10" id="KW-0378">Hydrolase</keyword>
<reference evidence="13" key="1">
    <citation type="submission" date="2016-10" db="EMBL/GenBank/DDBJ databases">
        <authorList>
            <person name="Varghese N."/>
            <person name="Submissions S."/>
        </authorList>
    </citation>
    <scope>NUCLEOTIDE SEQUENCE [LARGE SCALE GENOMIC DNA]</scope>
    <source>
        <strain evidence="13">DSM 26348</strain>
    </source>
</reference>
<organism evidence="12 13">
    <name type="scientific">Planctomicrobium piriforme</name>
    <dbReference type="NCBI Taxonomy" id="1576369"/>
    <lineage>
        <taxon>Bacteria</taxon>
        <taxon>Pseudomonadati</taxon>
        <taxon>Planctomycetota</taxon>
        <taxon>Planctomycetia</taxon>
        <taxon>Planctomycetales</taxon>
        <taxon>Planctomycetaceae</taxon>
        <taxon>Planctomicrobium</taxon>
    </lineage>
</organism>
<dbReference type="GO" id="GO:0017111">
    <property type="term" value="F:ribonucleoside triphosphate phosphatase activity"/>
    <property type="evidence" value="ECO:0007669"/>
    <property type="project" value="InterPro"/>
</dbReference>
<sequence length="245" mass="26680">MLENTQGARILLEGNHSVRLIGSVASQPQICQHTGMNTAYPTVVLASRNRKKSAEIRALLEPYGIPLLSVADFPHAHEVVEDGHSFQENAEKKAAQTALTLHHWVIGEDSGLQVDALQGAPGIYSARFSGEGATDAANNAKLIAELQNVPDEQRGAGYVCHVAVADSTGVIRLNVEATCRGRIAREPHGKNGFGYDPYFMIREYHKTFGELSPIVKQHLSHRARAFERLIPELLKALSEDQDGAA</sequence>
<dbReference type="Gene3D" id="3.90.950.10">
    <property type="match status" value="1"/>
</dbReference>
<proteinExistence type="inferred from homology"/>
<comment type="function">
    <text evidence="10">Pyrophosphatase that catalyzes the hydrolysis of nucleoside triphosphates to their monophosphate derivatives, with a high preference for the non-canonical purine nucleotides XTP (xanthosine triphosphate), dITP (deoxyinosine triphosphate) and ITP. Seems to function as a house-cleaning enzyme that removes non-canonical purine nucleotides from the nucleotide pool, thus preventing their incorporation into DNA/RNA and avoiding chromosomal lesions.</text>
</comment>
<dbReference type="GO" id="GO:0036220">
    <property type="term" value="F:ITP diphosphatase activity"/>
    <property type="evidence" value="ECO:0007669"/>
    <property type="project" value="UniProtKB-UniRule"/>
</dbReference>
<dbReference type="NCBIfam" id="TIGR00042">
    <property type="entry name" value="RdgB/HAM1 family non-canonical purine NTP pyrophosphatase"/>
    <property type="match status" value="1"/>
</dbReference>
<evidence type="ECO:0000256" key="9">
    <source>
        <dbReference type="ARBA" id="ARBA00052017"/>
    </source>
</evidence>
<dbReference type="PANTHER" id="PTHR11067">
    <property type="entry name" value="INOSINE TRIPHOSPHATE PYROPHOSPHATASE/HAM1 PROTEIN"/>
    <property type="match status" value="1"/>
</dbReference>
<dbReference type="Pfam" id="PF01725">
    <property type="entry name" value="Ham1p_like"/>
    <property type="match status" value="1"/>
</dbReference>
<dbReference type="GO" id="GO:0000166">
    <property type="term" value="F:nucleotide binding"/>
    <property type="evidence" value="ECO:0007669"/>
    <property type="project" value="UniProtKB-KW"/>
</dbReference>
<dbReference type="InterPro" id="IPR020922">
    <property type="entry name" value="dITP/XTP_pyrophosphatase"/>
</dbReference>
<dbReference type="HAMAP" id="MF_01405">
    <property type="entry name" value="Non_canon_purine_NTPase"/>
    <property type="match status" value="1"/>
</dbReference>
<comment type="cofactor">
    <cofactor evidence="10">
        <name>Mg(2+)</name>
        <dbReference type="ChEBI" id="CHEBI:18420"/>
    </cofactor>
    <text evidence="10">Binds 1 Mg(2+) ion per subunit.</text>
</comment>
<protein>
    <recommendedName>
        <fullName evidence="10">dITP/XTP pyrophosphatase</fullName>
        <ecNumber evidence="10">3.6.1.66</ecNumber>
    </recommendedName>
    <alternativeName>
        <fullName evidence="10">Non-canonical purine NTP pyrophosphatase</fullName>
    </alternativeName>
    <alternativeName>
        <fullName evidence="10">Non-standard purine NTP pyrophosphatase</fullName>
    </alternativeName>
    <alternativeName>
        <fullName evidence="10">Nucleoside-triphosphate diphosphatase</fullName>
    </alternativeName>
    <alternativeName>
        <fullName evidence="10">Nucleoside-triphosphate pyrophosphatase</fullName>
        <shortName evidence="10">NTPase</shortName>
    </alternativeName>
</protein>
<name>A0A1I3ATJ6_9PLAN</name>
<feature type="binding site" evidence="10">
    <location>
        <begin position="47"/>
        <end position="52"/>
    </location>
    <ligand>
        <name>substrate</name>
    </ligand>
</feature>
<evidence type="ECO:0000256" key="10">
    <source>
        <dbReference type="HAMAP-Rule" id="MF_01405"/>
    </source>
</evidence>
<evidence type="ECO:0000256" key="8">
    <source>
        <dbReference type="ARBA" id="ARBA00051875"/>
    </source>
</evidence>
<evidence type="ECO:0000256" key="1">
    <source>
        <dbReference type="ARBA" id="ARBA00008023"/>
    </source>
</evidence>
<keyword evidence="13" id="KW-1185">Reference proteome</keyword>
<dbReference type="InterPro" id="IPR029001">
    <property type="entry name" value="ITPase-like_fam"/>
</dbReference>
<feature type="active site" description="Proton acceptor" evidence="10">
    <location>
        <position position="109"/>
    </location>
</feature>
<dbReference type="Proteomes" id="UP000199518">
    <property type="component" value="Unassembled WGS sequence"/>
</dbReference>
<feature type="binding site" evidence="10">
    <location>
        <position position="110"/>
    </location>
    <ligand>
        <name>substrate</name>
    </ligand>
</feature>
<comment type="catalytic activity">
    <reaction evidence="8 10">
        <text>dITP + H2O = dIMP + diphosphate + H(+)</text>
        <dbReference type="Rhea" id="RHEA:28342"/>
        <dbReference type="ChEBI" id="CHEBI:15377"/>
        <dbReference type="ChEBI" id="CHEBI:15378"/>
        <dbReference type="ChEBI" id="CHEBI:33019"/>
        <dbReference type="ChEBI" id="CHEBI:61194"/>
        <dbReference type="ChEBI" id="CHEBI:61382"/>
        <dbReference type="EC" id="3.6.1.66"/>
    </reaction>
</comment>
<evidence type="ECO:0000256" key="7">
    <source>
        <dbReference type="ARBA" id="ARBA00023080"/>
    </source>
</evidence>
<dbReference type="EC" id="3.6.1.66" evidence="10"/>
<comment type="caution">
    <text evidence="10">Lacks conserved residue(s) required for the propagation of feature annotation.</text>
</comment>
<evidence type="ECO:0000256" key="6">
    <source>
        <dbReference type="ARBA" id="ARBA00022842"/>
    </source>
</evidence>
<comment type="catalytic activity">
    <reaction evidence="10">
        <text>ITP + H2O = IMP + diphosphate + H(+)</text>
        <dbReference type="Rhea" id="RHEA:29399"/>
        <dbReference type="ChEBI" id="CHEBI:15377"/>
        <dbReference type="ChEBI" id="CHEBI:15378"/>
        <dbReference type="ChEBI" id="CHEBI:33019"/>
        <dbReference type="ChEBI" id="CHEBI:58053"/>
        <dbReference type="ChEBI" id="CHEBI:61402"/>
        <dbReference type="EC" id="3.6.1.66"/>
    </reaction>
</comment>
<feature type="binding site" evidence="10">
    <location>
        <position position="216"/>
    </location>
    <ligand>
        <name>substrate</name>
    </ligand>
</feature>
<gene>
    <name evidence="12" type="ORF">SAMN05421753_10137</name>
</gene>
<evidence type="ECO:0000256" key="11">
    <source>
        <dbReference type="RuleBase" id="RU003781"/>
    </source>
</evidence>
<dbReference type="STRING" id="1576369.SAMN05421753_10137"/>
<comment type="similarity">
    <text evidence="1 10 11">Belongs to the HAM1 NTPase family.</text>
</comment>
<evidence type="ECO:0000313" key="13">
    <source>
        <dbReference type="Proteomes" id="UP000199518"/>
    </source>
</evidence>
<comment type="catalytic activity">
    <reaction evidence="9 10">
        <text>XTP + H2O = XMP + diphosphate + H(+)</text>
        <dbReference type="Rhea" id="RHEA:28610"/>
        <dbReference type="ChEBI" id="CHEBI:15377"/>
        <dbReference type="ChEBI" id="CHEBI:15378"/>
        <dbReference type="ChEBI" id="CHEBI:33019"/>
        <dbReference type="ChEBI" id="CHEBI:57464"/>
        <dbReference type="ChEBI" id="CHEBI:61314"/>
        <dbReference type="EC" id="3.6.1.66"/>
    </reaction>
</comment>
<evidence type="ECO:0000256" key="4">
    <source>
        <dbReference type="ARBA" id="ARBA00022741"/>
    </source>
</evidence>
<dbReference type="InterPro" id="IPR002637">
    <property type="entry name" value="RdgB/HAM1"/>
</dbReference>
<dbReference type="AlphaFoldDB" id="A0A1I3ATJ6"/>
<dbReference type="GO" id="GO:0036222">
    <property type="term" value="F:XTP diphosphatase activity"/>
    <property type="evidence" value="ECO:0007669"/>
    <property type="project" value="UniProtKB-UniRule"/>
</dbReference>
<dbReference type="GO" id="GO:0009117">
    <property type="term" value="P:nucleotide metabolic process"/>
    <property type="evidence" value="ECO:0007669"/>
    <property type="project" value="UniProtKB-KW"/>
</dbReference>
<dbReference type="EMBL" id="FOQD01000001">
    <property type="protein sequence ID" value="SFH53049.1"/>
    <property type="molecule type" value="Genomic_DNA"/>
</dbReference>
<dbReference type="CDD" id="cd00515">
    <property type="entry name" value="HAM1"/>
    <property type="match status" value="1"/>
</dbReference>
<accession>A0A1I3ATJ6</accession>
<feature type="binding site" evidence="10">
    <location>
        <begin position="193"/>
        <end position="196"/>
    </location>
    <ligand>
        <name>substrate</name>
    </ligand>
</feature>
<dbReference type="GO" id="GO:0005829">
    <property type="term" value="C:cytosol"/>
    <property type="evidence" value="ECO:0007669"/>
    <property type="project" value="TreeGrafter"/>
</dbReference>
<dbReference type="GO" id="GO:0035870">
    <property type="term" value="F:dITP diphosphatase activity"/>
    <property type="evidence" value="ECO:0007669"/>
    <property type="project" value="UniProtKB-UniRule"/>
</dbReference>
<keyword evidence="4 10" id="KW-0547">Nucleotide-binding</keyword>
<dbReference type="SUPFAM" id="SSF52972">
    <property type="entry name" value="ITPase-like"/>
    <property type="match status" value="1"/>
</dbReference>
<dbReference type="GO" id="GO:0046872">
    <property type="term" value="F:metal ion binding"/>
    <property type="evidence" value="ECO:0007669"/>
    <property type="project" value="UniProtKB-KW"/>
</dbReference>